<dbReference type="EMBL" id="CAXLJM020000039">
    <property type="protein sequence ID" value="CAL8107865.1"/>
    <property type="molecule type" value="Genomic_DNA"/>
</dbReference>
<reference evidence="2 3" key="1">
    <citation type="submission" date="2024-08" db="EMBL/GenBank/DDBJ databases">
        <authorList>
            <person name="Cucini C."/>
            <person name="Frati F."/>
        </authorList>
    </citation>
    <scope>NUCLEOTIDE SEQUENCE [LARGE SCALE GENOMIC DNA]</scope>
</reference>
<organism evidence="2 3">
    <name type="scientific">Orchesella dallaii</name>
    <dbReference type="NCBI Taxonomy" id="48710"/>
    <lineage>
        <taxon>Eukaryota</taxon>
        <taxon>Metazoa</taxon>
        <taxon>Ecdysozoa</taxon>
        <taxon>Arthropoda</taxon>
        <taxon>Hexapoda</taxon>
        <taxon>Collembola</taxon>
        <taxon>Entomobryomorpha</taxon>
        <taxon>Entomobryoidea</taxon>
        <taxon>Orchesellidae</taxon>
        <taxon>Orchesellinae</taxon>
        <taxon>Orchesella</taxon>
    </lineage>
</organism>
<sequence length="206" mass="23875">MRCGRSTWRRKYIKAKQAKLAKLRENLGTREFLLRMSSSFRFLSETDEYCALLQIQLANHYTKRTEYTQLLIDLCSRQLLRPGSDVRLRLSIENAYSALKTRAEIICKKVGKGLSLEKVKLKKLESTLTRQFDPRKGRAKEDPVGFETEVEQAIVKAKEIKSKMESLRAEWNGVKDELNSAIDRGIDQINLLLQDIIWQELGPIEE</sequence>
<evidence type="ECO:0000256" key="1">
    <source>
        <dbReference type="SAM" id="Coils"/>
    </source>
</evidence>
<accession>A0ABP1QQX5</accession>
<feature type="coiled-coil region" evidence="1">
    <location>
        <begin position="150"/>
        <end position="177"/>
    </location>
</feature>
<keyword evidence="3" id="KW-1185">Reference proteome</keyword>
<proteinExistence type="predicted"/>
<protein>
    <submittedName>
        <fullName evidence="2">Uncharacterized protein</fullName>
    </submittedName>
</protein>
<evidence type="ECO:0000313" key="2">
    <source>
        <dbReference type="EMBL" id="CAL8107865.1"/>
    </source>
</evidence>
<dbReference type="Proteomes" id="UP001642540">
    <property type="component" value="Unassembled WGS sequence"/>
</dbReference>
<comment type="caution">
    <text evidence="2">The sequence shown here is derived from an EMBL/GenBank/DDBJ whole genome shotgun (WGS) entry which is preliminary data.</text>
</comment>
<gene>
    <name evidence="2" type="ORF">ODALV1_LOCUS12796</name>
</gene>
<keyword evidence="1" id="KW-0175">Coiled coil</keyword>
<evidence type="ECO:0000313" key="3">
    <source>
        <dbReference type="Proteomes" id="UP001642540"/>
    </source>
</evidence>
<name>A0ABP1QQX5_9HEXA</name>